<name>A0ABQ9ZZC7_9CRUS</name>
<feature type="chain" id="PRO_5046891408" description="Secreted protein" evidence="1">
    <location>
        <begin position="21"/>
        <end position="103"/>
    </location>
</feature>
<evidence type="ECO:0000256" key="1">
    <source>
        <dbReference type="SAM" id="SignalP"/>
    </source>
</evidence>
<gene>
    <name evidence="2" type="ORF">OUZ56_000329</name>
</gene>
<dbReference type="EMBL" id="JAOYFB010000036">
    <property type="protein sequence ID" value="KAK4018267.1"/>
    <property type="molecule type" value="Genomic_DNA"/>
</dbReference>
<sequence>MPSFWLIFTSVWYYLPNLVIQPNCEYKGVKYNCGLSLACTLAGGVTKDLCNGGPLWQCCVPKSADNENTVQTPVFSLNDASKLSSTLPFRLDEEENESTKQLT</sequence>
<dbReference type="Proteomes" id="UP001234178">
    <property type="component" value="Unassembled WGS sequence"/>
</dbReference>
<comment type="caution">
    <text evidence="2">The sequence shown here is derived from an EMBL/GenBank/DDBJ whole genome shotgun (WGS) entry which is preliminary data.</text>
</comment>
<evidence type="ECO:0000313" key="3">
    <source>
        <dbReference type="Proteomes" id="UP001234178"/>
    </source>
</evidence>
<keyword evidence="3" id="KW-1185">Reference proteome</keyword>
<keyword evidence="1" id="KW-0732">Signal</keyword>
<evidence type="ECO:0008006" key="4">
    <source>
        <dbReference type="Google" id="ProtNLM"/>
    </source>
</evidence>
<protein>
    <recommendedName>
        <fullName evidence="4">Secreted protein</fullName>
    </recommendedName>
</protein>
<evidence type="ECO:0000313" key="2">
    <source>
        <dbReference type="EMBL" id="KAK4018267.1"/>
    </source>
</evidence>
<proteinExistence type="predicted"/>
<accession>A0ABQ9ZZC7</accession>
<organism evidence="2 3">
    <name type="scientific">Daphnia magna</name>
    <dbReference type="NCBI Taxonomy" id="35525"/>
    <lineage>
        <taxon>Eukaryota</taxon>
        <taxon>Metazoa</taxon>
        <taxon>Ecdysozoa</taxon>
        <taxon>Arthropoda</taxon>
        <taxon>Crustacea</taxon>
        <taxon>Branchiopoda</taxon>
        <taxon>Diplostraca</taxon>
        <taxon>Cladocera</taxon>
        <taxon>Anomopoda</taxon>
        <taxon>Daphniidae</taxon>
        <taxon>Daphnia</taxon>
    </lineage>
</organism>
<feature type="signal peptide" evidence="1">
    <location>
        <begin position="1"/>
        <end position="20"/>
    </location>
</feature>
<reference evidence="2 3" key="1">
    <citation type="journal article" date="2023" name="Nucleic Acids Res.">
        <title>The hologenome of Daphnia magna reveals possible DNA methylation and microbiome-mediated evolution of the host genome.</title>
        <authorList>
            <person name="Chaturvedi A."/>
            <person name="Li X."/>
            <person name="Dhandapani V."/>
            <person name="Marshall H."/>
            <person name="Kissane S."/>
            <person name="Cuenca-Cambronero M."/>
            <person name="Asole G."/>
            <person name="Calvet F."/>
            <person name="Ruiz-Romero M."/>
            <person name="Marangio P."/>
            <person name="Guigo R."/>
            <person name="Rago D."/>
            <person name="Mirbahai L."/>
            <person name="Eastwood N."/>
            <person name="Colbourne J.K."/>
            <person name="Zhou J."/>
            <person name="Mallon E."/>
            <person name="Orsini L."/>
        </authorList>
    </citation>
    <scope>NUCLEOTIDE SEQUENCE [LARGE SCALE GENOMIC DNA]</scope>
    <source>
        <strain evidence="2">LRV0_1</strain>
    </source>
</reference>